<keyword evidence="2" id="KW-1185">Reference proteome</keyword>
<reference evidence="2" key="1">
    <citation type="submission" date="2019-10" db="EMBL/GenBank/DDBJ databases">
        <title>Lacipirellula parvula gen. nov., sp. nov., representing a lineage of planctomycetes widespread in freshwater anoxic habitats, and description of the family Lacipirellulaceae.</title>
        <authorList>
            <person name="Dedysh S.N."/>
            <person name="Kulichevskaya I.S."/>
            <person name="Beletsky A.V."/>
            <person name="Rakitin A.L."/>
            <person name="Mardanov A.V."/>
            <person name="Ivanova A.A."/>
            <person name="Saltykova V.X."/>
            <person name="Rijpstra W.I.C."/>
            <person name="Sinninghe Damste J.S."/>
            <person name="Ravin N.V."/>
        </authorList>
    </citation>
    <scope>NUCLEOTIDE SEQUENCE [LARGE SCALE GENOMIC DNA]</scope>
    <source>
        <strain evidence="2">PX69</strain>
    </source>
</reference>
<accession>A0A5K7XD31</accession>
<sequence>MARKIDSAVDMMRKEIFQIYDYAVHSERVGRLDVVVYQWADAKDGKPQFACSLKMATDRRVLPPCAYKGSYIPFGQHMRDAKRALTVAHEWISSRRKELGLD</sequence>
<dbReference type="EMBL" id="AP021861">
    <property type="protein sequence ID" value="BBO34295.1"/>
    <property type="molecule type" value="Genomic_DNA"/>
</dbReference>
<evidence type="ECO:0000313" key="1">
    <source>
        <dbReference type="EMBL" id="BBO34295.1"/>
    </source>
</evidence>
<name>A0A5K7XD31_9BACT</name>
<dbReference type="AlphaFoldDB" id="A0A5K7XD31"/>
<dbReference type="Proteomes" id="UP000326837">
    <property type="component" value="Chromosome"/>
</dbReference>
<dbReference type="RefSeq" id="WP_152099901.1">
    <property type="nucleotide sequence ID" value="NZ_AP021861.1"/>
</dbReference>
<protein>
    <submittedName>
        <fullName evidence="1">Uncharacterized protein</fullName>
    </submittedName>
</protein>
<organism evidence="1 2">
    <name type="scientific">Lacipirellula parvula</name>
    <dbReference type="NCBI Taxonomy" id="2650471"/>
    <lineage>
        <taxon>Bacteria</taxon>
        <taxon>Pseudomonadati</taxon>
        <taxon>Planctomycetota</taxon>
        <taxon>Planctomycetia</taxon>
        <taxon>Pirellulales</taxon>
        <taxon>Lacipirellulaceae</taxon>
        <taxon>Lacipirellula</taxon>
    </lineage>
</organism>
<evidence type="ECO:0000313" key="2">
    <source>
        <dbReference type="Proteomes" id="UP000326837"/>
    </source>
</evidence>
<dbReference type="KEGG" id="lpav:PLANPX_3907"/>
<proteinExistence type="predicted"/>
<gene>
    <name evidence="1" type="ORF">PLANPX_3907</name>
</gene>